<organism evidence="3 4">
    <name type="scientific">Methylovirgula ligni</name>
    <dbReference type="NCBI Taxonomy" id="569860"/>
    <lineage>
        <taxon>Bacteria</taxon>
        <taxon>Pseudomonadati</taxon>
        <taxon>Pseudomonadota</taxon>
        <taxon>Alphaproteobacteria</taxon>
        <taxon>Hyphomicrobiales</taxon>
        <taxon>Beijerinckiaceae</taxon>
        <taxon>Methylovirgula</taxon>
    </lineage>
</organism>
<dbReference type="SMART" id="SM01080">
    <property type="entry name" value="CHASE2"/>
    <property type="match status" value="1"/>
</dbReference>
<reference evidence="3 4" key="1">
    <citation type="submission" date="2018-08" db="EMBL/GenBank/DDBJ databases">
        <title>Genomic Encyclopedia of Type Strains, Phase IV (KMG-IV): sequencing the most valuable type-strain genomes for metagenomic binning, comparative biology and taxonomic classification.</title>
        <authorList>
            <person name="Goeker M."/>
        </authorList>
    </citation>
    <scope>NUCLEOTIDE SEQUENCE [LARGE SCALE GENOMIC DNA]</scope>
    <source>
        <strain evidence="3 4">BW863</strain>
    </source>
</reference>
<sequence length="738" mass="78806">MLAASPGKTIAAWISPLVRSLPGALVWALPIGLGLLLCLESPPLVERLRNLVFDYDQQVEPRRYLPDLPVRVVDIDDSSLARLGQWPWPRHRLADLARHLFAQGAAVVAFDILFSEQDRAAPQNLIAQLPDVPERKALGDALAARGLMQDNSLTQVLASGPSVLTLVLTNGNSDEVSVKSGFATLGDDPRPFLLNFRGAILPLPDLQNAAAGLGSINWAPDRDLIVRKVPLVFTQGANAALVPSLDAEILRVAQHASTILIKSSNASDTGGFGARTGVVSVKIGALEIATESDGAVRVHYAGTKAARHISAWRVLAGKVANDDIAGRIVLIGSSASALADIRSTPLEAAVPGVDIHAELLEHVLSGTRLARPDYAPGLEALLVVLGGAIMSLLARFTKPVAAVTVLLLSLEGLAFASFYAFSRTGLLFDALMPGATWVLAYAAMTIAVYRRSERQREFVRKAFSRYLAPALVERLAKDPSRLELGGEARDVSVLFADVRDFTRRSEGLSAVEVVQFLNGVLTPLTQSVLVEAGTIDKYFGDGLMAFWNAPIDVPNHAEHACAAALAMRAALPALNAHLVQTGIETRPIELGIGINTGEAFVGNMGSDMRFDYSIVGDTVNVASRLEEATKHLGVPIVVAETTMRAAPGFRFVPLGETLLRGRSQPTPIYALHGRADVEDLDFSAFLQLHEAALAAAAMAAPDAAAKIRAAREHPYGEAYVLFYSRLGLDIPAFLPRAV</sequence>
<dbReference type="SUPFAM" id="SSF55073">
    <property type="entry name" value="Nucleotide cyclase"/>
    <property type="match status" value="1"/>
</dbReference>
<feature type="transmembrane region" description="Helical" evidence="1">
    <location>
        <begin position="427"/>
        <end position="449"/>
    </location>
</feature>
<feature type="domain" description="Guanylate cyclase" evidence="2">
    <location>
        <begin position="492"/>
        <end position="626"/>
    </location>
</feature>
<comment type="caution">
    <text evidence="3">The sequence shown here is derived from an EMBL/GenBank/DDBJ whole genome shotgun (WGS) entry which is preliminary data.</text>
</comment>
<proteinExistence type="predicted"/>
<dbReference type="EMBL" id="QUMO01000003">
    <property type="protein sequence ID" value="REF86034.1"/>
    <property type="molecule type" value="Genomic_DNA"/>
</dbReference>
<dbReference type="GO" id="GO:0035556">
    <property type="term" value="P:intracellular signal transduction"/>
    <property type="evidence" value="ECO:0007669"/>
    <property type="project" value="InterPro"/>
</dbReference>
<keyword evidence="1" id="KW-1133">Transmembrane helix</keyword>
<dbReference type="Proteomes" id="UP000256900">
    <property type="component" value="Unassembled WGS sequence"/>
</dbReference>
<dbReference type="CDD" id="cd07302">
    <property type="entry name" value="CHD"/>
    <property type="match status" value="1"/>
</dbReference>
<dbReference type="SMART" id="SM00044">
    <property type="entry name" value="CYCc"/>
    <property type="match status" value="1"/>
</dbReference>
<gene>
    <name evidence="3" type="ORF">DES32_2077</name>
</gene>
<dbReference type="Pfam" id="PF05226">
    <property type="entry name" value="CHASE2"/>
    <property type="match status" value="1"/>
</dbReference>
<evidence type="ECO:0000313" key="4">
    <source>
        <dbReference type="Proteomes" id="UP000256900"/>
    </source>
</evidence>
<feature type="transmembrane region" description="Helical" evidence="1">
    <location>
        <begin position="400"/>
        <end position="421"/>
    </location>
</feature>
<dbReference type="Pfam" id="PF00211">
    <property type="entry name" value="Guanylate_cyc"/>
    <property type="match status" value="1"/>
</dbReference>
<dbReference type="GO" id="GO:0004016">
    <property type="term" value="F:adenylate cyclase activity"/>
    <property type="evidence" value="ECO:0007669"/>
    <property type="project" value="UniProtKB-ARBA"/>
</dbReference>
<dbReference type="Gene3D" id="3.30.70.1230">
    <property type="entry name" value="Nucleotide cyclase"/>
    <property type="match status" value="1"/>
</dbReference>
<protein>
    <submittedName>
        <fullName evidence="3">Adenylate/guanylate cyclase</fullName>
    </submittedName>
</protein>
<dbReference type="InterPro" id="IPR050697">
    <property type="entry name" value="Adenylyl/Guanylyl_Cyclase_3/4"/>
</dbReference>
<name>A0A3D9YU70_9HYPH</name>
<keyword evidence="1" id="KW-0472">Membrane</keyword>
<keyword evidence="1" id="KW-0812">Transmembrane</keyword>
<dbReference type="GO" id="GO:0009190">
    <property type="term" value="P:cyclic nucleotide biosynthetic process"/>
    <property type="evidence" value="ECO:0007669"/>
    <property type="project" value="InterPro"/>
</dbReference>
<evidence type="ECO:0000256" key="1">
    <source>
        <dbReference type="SAM" id="Phobius"/>
    </source>
</evidence>
<dbReference type="InterPro" id="IPR029787">
    <property type="entry name" value="Nucleotide_cyclase"/>
</dbReference>
<dbReference type="RefSeq" id="WP_115836619.1">
    <property type="nucleotide sequence ID" value="NZ_CP025086.1"/>
</dbReference>
<dbReference type="AlphaFoldDB" id="A0A3D9YU70"/>
<dbReference type="OrthoDB" id="9789782at2"/>
<accession>A0A3D9YU70</accession>
<dbReference type="InterPro" id="IPR001054">
    <property type="entry name" value="A/G_cyclase"/>
</dbReference>
<dbReference type="PANTHER" id="PTHR43081">
    <property type="entry name" value="ADENYLATE CYCLASE, TERMINAL-DIFFERENTIATION SPECIFIC-RELATED"/>
    <property type="match status" value="1"/>
</dbReference>
<evidence type="ECO:0000313" key="3">
    <source>
        <dbReference type="EMBL" id="REF86034.1"/>
    </source>
</evidence>
<dbReference type="PROSITE" id="PS50125">
    <property type="entry name" value="GUANYLATE_CYCLASE_2"/>
    <property type="match status" value="1"/>
</dbReference>
<dbReference type="PANTHER" id="PTHR43081:SF1">
    <property type="entry name" value="ADENYLATE CYCLASE, TERMINAL-DIFFERENTIATION SPECIFIC"/>
    <property type="match status" value="1"/>
</dbReference>
<keyword evidence="4" id="KW-1185">Reference proteome</keyword>
<evidence type="ECO:0000259" key="2">
    <source>
        <dbReference type="PROSITE" id="PS50125"/>
    </source>
</evidence>
<dbReference type="InterPro" id="IPR007890">
    <property type="entry name" value="CHASE2"/>
</dbReference>